<dbReference type="AlphaFoldDB" id="A0A9D4S224"/>
<reference evidence="1" key="1">
    <citation type="journal article" date="2019" name="bioRxiv">
        <title>The Genome of the Zebra Mussel, Dreissena polymorpha: A Resource for Invasive Species Research.</title>
        <authorList>
            <person name="McCartney M.A."/>
            <person name="Auch B."/>
            <person name="Kono T."/>
            <person name="Mallez S."/>
            <person name="Zhang Y."/>
            <person name="Obille A."/>
            <person name="Becker A."/>
            <person name="Abrahante J.E."/>
            <person name="Garbe J."/>
            <person name="Badalamenti J.P."/>
            <person name="Herman A."/>
            <person name="Mangelson H."/>
            <person name="Liachko I."/>
            <person name="Sullivan S."/>
            <person name="Sone E.D."/>
            <person name="Koren S."/>
            <person name="Silverstein K.A.T."/>
            <person name="Beckman K.B."/>
            <person name="Gohl D.M."/>
        </authorList>
    </citation>
    <scope>NUCLEOTIDE SEQUENCE</scope>
    <source>
        <strain evidence="1">Duluth1</strain>
        <tissue evidence="1">Whole animal</tissue>
    </source>
</reference>
<gene>
    <name evidence="1" type="ORF">DPMN_013067</name>
</gene>
<keyword evidence="2" id="KW-1185">Reference proteome</keyword>
<evidence type="ECO:0000313" key="1">
    <source>
        <dbReference type="EMBL" id="KAH3889021.1"/>
    </source>
</evidence>
<protein>
    <submittedName>
        <fullName evidence="1">Uncharacterized protein</fullName>
    </submittedName>
</protein>
<proteinExistence type="predicted"/>
<reference evidence="1" key="2">
    <citation type="submission" date="2020-11" db="EMBL/GenBank/DDBJ databases">
        <authorList>
            <person name="McCartney M.A."/>
            <person name="Auch B."/>
            <person name="Kono T."/>
            <person name="Mallez S."/>
            <person name="Becker A."/>
            <person name="Gohl D.M."/>
            <person name="Silverstein K.A.T."/>
            <person name="Koren S."/>
            <person name="Bechman K.B."/>
            <person name="Herman A."/>
            <person name="Abrahante J.E."/>
            <person name="Garbe J."/>
        </authorList>
    </citation>
    <scope>NUCLEOTIDE SEQUENCE</scope>
    <source>
        <strain evidence="1">Duluth1</strain>
        <tissue evidence="1">Whole animal</tissue>
    </source>
</reference>
<accession>A0A9D4S224</accession>
<organism evidence="1 2">
    <name type="scientific">Dreissena polymorpha</name>
    <name type="common">Zebra mussel</name>
    <name type="synonym">Mytilus polymorpha</name>
    <dbReference type="NCBI Taxonomy" id="45954"/>
    <lineage>
        <taxon>Eukaryota</taxon>
        <taxon>Metazoa</taxon>
        <taxon>Spiralia</taxon>
        <taxon>Lophotrochozoa</taxon>
        <taxon>Mollusca</taxon>
        <taxon>Bivalvia</taxon>
        <taxon>Autobranchia</taxon>
        <taxon>Heteroconchia</taxon>
        <taxon>Euheterodonta</taxon>
        <taxon>Imparidentia</taxon>
        <taxon>Neoheterodontei</taxon>
        <taxon>Myida</taxon>
        <taxon>Dreissenoidea</taxon>
        <taxon>Dreissenidae</taxon>
        <taxon>Dreissena</taxon>
    </lineage>
</organism>
<comment type="caution">
    <text evidence="1">The sequence shown here is derived from an EMBL/GenBank/DDBJ whole genome shotgun (WGS) entry which is preliminary data.</text>
</comment>
<evidence type="ECO:0000313" key="2">
    <source>
        <dbReference type="Proteomes" id="UP000828390"/>
    </source>
</evidence>
<dbReference type="EMBL" id="JAIWYP010000001">
    <property type="protein sequence ID" value="KAH3889021.1"/>
    <property type="molecule type" value="Genomic_DNA"/>
</dbReference>
<name>A0A9D4S224_DREPO</name>
<dbReference type="Proteomes" id="UP000828390">
    <property type="component" value="Unassembled WGS sequence"/>
</dbReference>
<sequence length="124" mass="13811">MSVSDGDSTGDVSEEMWIQQEEPLNPQCDVTCLVSAMSPVLLCWNRILKAFANSLDPDETPQNVATLVHFRDMDGEVCYISCCGDLISIDDGYPFSLGMYQYHVDNEVIIPYQCLPINLLSVDP</sequence>